<dbReference type="GO" id="GO:0003676">
    <property type="term" value="F:nucleic acid binding"/>
    <property type="evidence" value="ECO:0007669"/>
    <property type="project" value="InterPro"/>
</dbReference>
<name>A0A173TRX5_9FIRM</name>
<dbReference type="EMBL" id="CYXM01000007">
    <property type="protein sequence ID" value="CUN05401.1"/>
    <property type="molecule type" value="Genomic_DNA"/>
</dbReference>
<evidence type="ECO:0000313" key="3">
    <source>
        <dbReference type="Proteomes" id="UP000095673"/>
    </source>
</evidence>
<evidence type="ECO:0000259" key="1">
    <source>
        <dbReference type="PROSITE" id="PS50994"/>
    </source>
</evidence>
<dbReference type="InterPro" id="IPR055247">
    <property type="entry name" value="InsJ-like_HTH"/>
</dbReference>
<sequence length="281" mass="32535">MLPDILTPFKHYNEETISGVLDDIVTPEDEDSETCPSEDTMILPLLDENLDPASAHELRISIAEKNDISERTVRRYVSTYREKGFDGLKPAERTYYSKDNKPENYDELLEDAIQLRREVPRRSVEQIILILESEGKVAPGVLKRSTMQRHLFNVGFGASHMDVYSDARKNSSKRFCKPHRMMLIQGDIKYGPKLPIGKNGAMVQTYLSSAIDDHSRFILASEFYDNQEERIVEDTFRKAILKYGRFDKCYFDNGSQYVAKQLKLSLALRKQRPKRYVHLMN</sequence>
<accession>A0A173TRX5</accession>
<dbReference type="Gene3D" id="3.30.420.10">
    <property type="entry name" value="Ribonuclease H-like superfamily/Ribonuclease H"/>
    <property type="match status" value="1"/>
</dbReference>
<dbReference type="GO" id="GO:0015074">
    <property type="term" value="P:DNA integration"/>
    <property type="evidence" value="ECO:0007669"/>
    <property type="project" value="InterPro"/>
</dbReference>
<dbReference type="AlphaFoldDB" id="A0A173TRX5"/>
<dbReference type="Pfam" id="PF00665">
    <property type="entry name" value="rve"/>
    <property type="match status" value="1"/>
</dbReference>
<dbReference type="InterPro" id="IPR009057">
    <property type="entry name" value="Homeodomain-like_sf"/>
</dbReference>
<feature type="domain" description="Integrase catalytic" evidence="1">
    <location>
        <begin position="174"/>
        <end position="281"/>
    </location>
</feature>
<dbReference type="Pfam" id="PF13518">
    <property type="entry name" value="HTH_28"/>
    <property type="match status" value="1"/>
</dbReference>
<proteinExistence type="predicted"/>
<organism evidence="2 3">
    <name type="scientific">Agathobacter rectalis</name>
    <dbReference type="NCBI Taxonomy" id="39491"/>
    <lineage>
        <taxon>Bacteria</taxon>
        <taxon>Bacillati</taxon>
        <taxon>Bacillota</taxon>
        <taxon>Clostridia</taxon>
        <taxon>Lachnospirales</taxon>
        <taxon>Lachnospiraceae</taxon>
        <taxon>Agathobacter</taxon>
    </lineage>
</organism>
<dbReference type="InterPro" id="IPR036397">
    <property type="entry name" value="RNaseH_sf"/>
</dbReference>
<dbReference type="Proteomes" id="UP000095673">
    <property type="component" value="Unassembled WGS sequence"/>
</dbReference>
<dbReference type="SUPFAM" id="SSF46689">
    <property type="entry name" value="Homeodomain-like"/>
    <property type="match status" value="1"/>
</dbReference>
<protein>
    <submittedName>
        <fullName evidence="2">Integrase core domain</fullName>
    </submittedName>
</protein>
<gene>
    <name evidence="2" type="ORF">ERS852580_01771</name>
</gene>
<dbReference type="InterPro" id="IPR001584">
    <property type="entry name" value="Integrase_cat-core"/>
</dbReference>
<dbReference type="SUPFAM" id="SSF53098">
    <property type="entry name" value="Ribonuclease H-like"/>
    <property type="match status" value="1"/>
</dbReference>
<evidence type="ECO:0000313" key="2">
    <source>
        <dbReference type="EMBL" id="CUN05401.1"/>
    </source>
</evidence>
<reference evidence="2 3" key="1">
    <citation type="submission" date="2015-09" db="EMBL/GenBank/DDBJ databases">
        <authorList>
            <consortium name="Pathogen Informatics"/>
        </authorList>
    </citation>
    <scope>NUCLEOTIDE SEQUENCE [LARGE SCALE GENOMIC DNA]</scope>
    <source>
        <strain evidence="2 3">2789STDY5834968</strain>
    </source>
</reference>
<dbReference type="PROSITE" id="PS50994">
    <property type="entry name" value="INTEGRASE"/>
    <property type="match status" value="1"/>
</dbReference>
<dbReference type="InterPro" id="IPR012337">
    <property type="entry name" value="RNaseH-like_sf"/>
</dbReference>